<dbReference type="EMBL" id="JACHBW010000008">
    <property type="protein sequence ID" value="MBB6103172.1"/>
    <property type="molecule type" value="Genomic_DNA"/>
</dbReference>
<dbReference type="RefSeq" id="WP_183724694.1">
    <property type="nucleotide sequence ID" value="NZ_JACHBW010000008.1"/>
</dbReference>
<comment type="caution">
    <text evidence="1">The sequence shown here is derived from an EMBL/GenBank/DDBJ whole genome shotgun (WGS) entry which is preliminary data.</text>
</comment>
<protein>
    <submittedName>
        <fullName evidence="1">Uncharacterized protein</fullName>
    </submittedName>
</protein>
<evidence type="ECO:0000313" key="2">
    <source>
        <dbReference type="Proteomes" id="UP000571554"/>
    </source>
</evidence>
<accession>A0A7W9TXD5</accession>
<evidence type="ECO:0000313" key="1">
    <source>
        <dbReference type="EMBL" id="MBB6103172.1"/>
    </source>
</evidence>
<sequence>MKTTEFMFRFPGNGNEPAGNEPARYSVIVVHGVSATFIRIGAAVKPFSLMVTRVRDETFAHARAEDLARLAIAQAIYTGLFEAHPQGAVDLEVHGPLWDGELETGQWQHGMAKPAPEVQAIDAAPVARAFSASAQITGRSVEVQVEVQVEAHLAYAAVTP</sequence>
<dbReference type="Proteomes" id="UP000571554">
    <property type="component" value="Unassembled WGS sequence"/>
</dbReference>
<keyword evidence="2" id="KW-1185">Reference proteome</keyword>
<name>A0A7W9TXD5_9BURK</name>
<organism evidence="1 2">
    <name type="scientific">Paraburkholderia bannensis</name>
    <dbReference type="NCBI Taxonomy" id="765414"/>
    <lineage>
        <taxon>Bacteria</taxon>
        <taxon>Pseudomonadati</taxon>
        <taxon>Pseudomonadota</taxon>
        <taxon>Betaproteobacteria</taxon>
        <taxon>Burkholderiales</taxon>
        <taxon>Burkholderiaceae</taxon>
        <taxon>Paraburkholderia</taxon>
    </lineage>
</organism>
<dbReference type="AlphaFoldDB" id="A0A7W9TXD5"/>
<proteinExistence type="predicted"/>
<gene>
    <name evidence="1" type="ORF">F4827_003027</name>
</gene>
<reference evidence="1 2" key="1">
    <citation type="submission" date="2020-08" db="EMBL/GenBank/DDBJ databases">
        <title>Above-ground endophytic microbial communities from plants in different locations in the United States.</title>
        <authorList>
            <person name="Frank C."/>
        </authorList>
    </citation>
    <scope>NUCLEOTIDE SEQUENCE [LARGE SCALE GENOMIC DNA]</scope>
    <source>
        <strain evidence="1 2">WP4_2_2</strain>
    </source>
</reference>